<dbReference type="GO" id="GO:0042597">
    <property type="term" value="C:periplasmic space"/>
    <property type="evidence" value="ECO:0007669"/>
    <property type="project" value="UniProtKB-SubCell"/>
</dbReference>
<dbReference type="AlphaFoldDB" id="A0A1G7A2B4"/>
<dbReference type="Gene3D" id="2.40.10.120">
    <property type="match status" value="1"/>
</dbReference>
<dbReference type="InterPro" id="IPR036034">
    <property type="entry name" value="PDZ_sf"/>
</dbReference>
<feature type="active site" description="Charge relay system" evidence="14">
    <location>
        <position position="135"/>
    </location>
</feature>
<name>A0A1G7A2B4_9PROT</name>
<dbReference type="FunFam" id="2.40.10.120:FF:000007">
    <property type="entry name" value="Periplasmic serine endoprotease DegP-like"/>
    <property type="match status" value="1"/>
</dbReference>
<feature type="binding site" evidence="15">
    <location>
        <begin position="237"/>
        <end position="239"/>
    </location>
    <ligand>
        <name>substrate</name>
    </ligand>
</feature>
<dbReference type="SUPFAM" id="SSF50494">
    <property type="entry name" value="Trypsin-like serine proteases"/>
    <property type="match status" value="1"/>
</dbReference>
<gene>
    <name evidence="17" type="ORF">SAMN05421720_103144</name>
</gene>
<keyword evidence="18" id="KW-1185">Reference proteome</keyword>
<keyword evidence="10" id="KW-0378">Hydrolase</keyword>
<evidence type="ECO:0000256" key="12">
    <source>
        <dbReference type="ARBA" id="ARBA00023016"/>
    </source>
</evidence>
<feature type="binding site" evidence="15">
    <location>
        <position position="165"/>
    </location>
    <ligand>
        <name>substrate</name>
    </ligand>
</feature>
<dbReference type="STRING" id="69960.SAMN05421720_103144"/>
<proteinExistence type="inferred from homology"/>
<dbReference type="InterPro" id="IPR041489">
    <property type="entry name" value="PDZ_6"/>
</dbReference>
<comment type="subcellular location">
    <subcellularLocation>
        <location evidence="2">Periplasm</location>
    </subcellularLocation>
</comment>
<evidence type="ECO:0000256" key="14">
    <source>
        <dbReference type="PIRSR" id="PIRSR611782-1"/>
    </source>
</evidence>
<keyword evidence="8" id="KW-0677">Repeat</keyword>
<feature type="domain" description="PDZ" evidence="16">
    <location>
        <begin position="283"/>
        <end position="374"/>
    </location>
</feature>
<organism evidence="17 18">
    <name type="scientific">Rhodospira trueperi</name>
    <dbReference type="NCBI Taxonomy" id="69960"/>
    <lineage>
        <taxon>Bacteria</taxon>
        <taxon>Pseudomonadati</taxon>
        <taxon>Pseudomonadota</taxon>
        <taxon>Alphaproteobacteria</taxon>
        <taxon>Rhodospirillales</taxon>
        <taxon>Rhodospirillaceae</taxon>
        <taxon>Rhodospira</taxon>
    </lineage>
</organism>
<comment type="catalytic activity">
    <reaction evidence="1">
        <text>Acts on substrates that are at least partially unfolded. The cleavage site P1 residue is normally between a pair of hydrophobic residues, such as Val-|-Val.</text>
        <dbReference type="EC" id="3.4.21.107"/>
    </reaction>
</comment>
<accession>A0A1G7A2B4</accession>
<sequence length="512" mass="53768">MSRRSVSTATARAVSAREERRHAALRFASVLLVLSALTLTLVPALAQARPAPDGFADMAERLLPSVVNISTTQTVSPERGPSIPGFPEGSPFHDFFEDFMDRHGGPSPMPGPRQATSLGSGFIIDASGYIVTNTHVIADADEVTVTLFDDTTLKAEIVGRDPKTDIALLKVEPDGELPAVPWGDSDAARVGDWVVAIGNPFGLGGSVTAGIISARARDINAGPYDSFIQTDASINRGNSGGPLFNLDGEVIGINTAIFSPSGGSVGIGFAVPANLAKQVISDLQEYGRTRRGWLGVRIQTVTPEIAESLGLEDARGALVASVTLDGPAEEAGLRAGDVILSFNDRDIEEMRRLPRIVAETAVGAEVPVEVWRDGSQSTFKVELGELEAAEEQGLLAAENNGQSAPDDSGESGGADVLGLTLQPVTPELARHFGLSEDNPGGVIITRVDPDSDAARKGLEAGNVLVEVNQKPVSSVSDVQAALDQAREDGRGSVLLLVQRDEAMSFMALKLEP</sequence>
<dbReference type="SMART" id="SM00228">
    <property type="entry name" value="PDZ"/>
    <property type="match status" value="2"/>
</dbReference>
<dbReference type="PANTHER" id="PTHR22939:SF130">
    <property type="entry name" value="PERIPLASMIC SERINE ENDOPROTEASE DEGP-LIKE-RELATED"/>
    <property type="match status" value="1"/>
</dbReference>
<evidence type="ECO:0000256" key="9">
    <source>
        <dbReference type="ARBA" id="ARBA00022764"/>
    </source>
</evidence>
<reference evidence="17 18" key="1">
    <citation type="submission" date="2016-10" db="EMBL/GenBank/DDBJ databases">
        <authorList>
            <person name="de Groot N.N."/>
        </authorList>
    </citation>
    <scope>NUCLEOTIDE SEQUENCE [LARGE SCALE GENOMIC DNA]</scope>
    <source>
        <strain evidence="17 18">ATCC 700224</strain>
    </source>
</reference>
<evidence type="ECO:0000256" key="7">
    <source>
        <dbReference type="ARBA" id="ARBA00022729"/>
    </source>
</evidence>
<feature type="domain" description="PDZ" evidence="16">
    <location>
        <begin position="410"/>
        <end position="480"/>
    </location>
</feature>
<evidence type="ECO:0000256" key="13">
    <source>
        <dbReference type="ARBA" id="ARBA00032850"/>
    </source>
</evidence>
<evidence type="ECO:0000313" key="17">
    <source>
        <dbReference type="EMBL" id="SDE08949.1"/>
    </source>
</evidence>
<keyword evidence="11" id="KW-0720">Serine protease</keyword>
<dbReference type="PROSITE" id="PS50106">
    <property type="entry name" value="PDZ"/>
    <property type="match status" value="2"/>
</dbReference>
<evidence type="ECO:0000259" key="16">
    <source>
        <dbReference type="PROSITE" id="PS50106"/>
    </source>
</evidence>
<keyword evidence="9" id="KW-0574">Periplasm</keyword>
<evidence type="ECO:0000256" key="11">
    <source>
        <dbReference type="ARBA" id="ARBA00022825"/>
    </source>
</evidence>
<dbReference type="InterPro" id="IPR001478">
    <property type="entry name" value="PDZ"/>
</dbReference>
<evidence type="ECO:0000256" key="6">
    <source>
        <dbReference type="ARBA" id="ARBA00022670"/>
    </source>
</evidence>
<feature type="active site" description="Charge relay system" evidence="14">
    <location>
        <position position="165"/>
    </location>
</feature>
<keyword evidence="6 17" id="KW-0645">Protease</keyword>
<evidence type="ECO:0000256" key="15">
    <source>
        <dbReference type="PIRSR" id="PIRSR611782-2"/>
    </source>
</evidence>
<dbReference type="GO" id="GO:0004252">
    <property type="term" value="F:serine-type endopeptidase activity"/>
    <property type="evidence" value="ECO:0007669"/>
    <property type="project" value="InterPro"/>
</dbReference>
<dbReference type="Proteomes" id="UP000199412">
    <property type="component" value="Unassembled WGS sequence"/>
</dbReference>
<comment type="similarity">
    <text evidence="3">Belongs to the peptidase S1C family.</text>
</comment>
<keyword evidence="12" id="KW-0346">Stress response</keyword>
<dbReference type="GO" id="GO:0006508">
    <property type="term" value="P:proteolysis"/>
    <property type="evidence" value="ECO:0007669"/>
    <property type="project" value="UniProtKB-KW"/>
</dbReference>
<evidence type="ECO:0000256" key="10">
    <source>
        <dbReference type="ARBA" id="ARBA00022801"/>
    </source>
</evidence>
<evidence type="ECO:0000313" key="18">
    <source>
        <dbReference type="Proteomes" id="UP000199412"/>
    </source>
</evidence>
<dbReference type="NCBIfam" id="TIGR02037">
    <property type="entry name" value="degP_htrA_DO"/>
    <property type="match status" value="1"/>
</dbReference>
<dbReference type="EMBL" id="FNAP01000003">
    <property type="protein sequence ID" value="SDE08949.1"/>
    <property type="molecule type" value="Genomic_DNA"/>
</dbReference>
<dbReference type="InterPro" id="IPR001940">
    <property type="entry name" value="Peptidase_S1C"/>
</dbReference>
<dbReference type="PRINTS" id="PR00834">
    <property type="entry name" value="PROTEASES2C"/>
</dbReference>
<dbReference type="Pfam" id="PF13365">
    <property type="entry name" value="Trypsin_2"/>
    <property type="match status" value="1"/>
</dbReference>
<dbReference type="RefSeq" id="WP_425438467.1">
    <property type="nucleotide sequence ID" value="NZ_FNAP01000003.1"/>
</dbReference>
<evidence type="ECO:0000256" key="4">
    <source>
        <dbReference type="ARBA" id="ARBA00013035"/>
    </source>
</evidence>
<dbReference type="Pfam" id="PF13180">
    <property type="entry name" value="PDZ_2"/>
    <property type="match status" value="1"/>
</dbReference>
<dbReference type="InterPro" id="IPR011782">
    <property type="entry name" value="Pept_S1C_Do"/>
</dbReference>
<dbReference type="CDD" id="cd10839">
    <property type="entry name" value="cpPDZ1_DegP-like"/>
    <property type="match status" value="1"/>
</dbReference>
<keyword evidence="7" id="KW-0732">Signal</keyword>
<dbReference type="InterPro" id="IPR009003">
    <property type="entry name" value="Peptidase_S1_PA"/>
</dbReference>
<dbReference type="SUPFAM" id="SSF50156">
    <property type="entry name" value="PDZ domain-like"/>
    <property type="match status" value="2"/>
</dbReference>
<dbReference type="PANTHER" id="PTHR22939">
    <property type="entry name" value="SERINE PROTEASE FAMILY S1C HTRA-RELATED"/>
    <property type="match status" value="1"/>
</dbReference>
<protein>
    <recommendedName>
        <fullName evidence="5">Probable periplasmic serine endoprotease DegP-like</fullName>
        <ecNumber evidence="4">3.4.21.107</ecNumber>
    </recommendedName>
    <alternativeName>
        <fullName evidence="13">Protease Do</fullName>
    </alternativeName>
</protein>
<evidence type="ECO:0000256" key="2">
    <source>
        <dbReference type="ARBA" id="ARBA00004418"/>
    </source>
</evidence>
<evidence type="ECO:0000256" key="1">
    <source>
        <dbReference type="ARBA" id="ARBA00001772"/>
    </source>
</evidence>
<evidence type="ECO:0000256" key="3">
    <source>
        <dbReference type="ARBA" id="ARBA00010541"/>
    </source>
</evidence>
<feature type="active site" description="Charge relay system" evidence="14">
    <location>
        <position position="239"/>
    </location>
</feature>
<evidence type="ECO:0000256" key="8">
    <source>
        <dbReference type="ARBA" id="ARBA00022737"/>
    </source>
</evidence>
<dbReference type="EC" id="3.4.21.107" evidence="4"/>
<evidence type="ECO:0000256" key="5">
    <source>
        <dbReference type="ARBA" id="ARBA00013958"/>
    </source>
</evidence>
<dbReference type="Pfam" id="PF17820">
    <property type="entry name" value="PDZ_6"/>
    <property type="match status" value="1"/>
</dbReference>
<dbReference type="Gene3D" id="2.30.42.10">
    <property type="match status" value="2"/>
</dbReference>
<feature type="binding site" evidence="15">
    <location>
        <position position="135"/>
    </location>
    <ligand>
        <name>substrate</name>
    </ligand>
</feature>